<feature type="transmembrane region" description="Helical" evidence="6">
    <location>
        <begin position="628"/>
        <end position="653"/>
    </location>
</feature>
<feature type="transmembrane region" description="Helical" evidence="6">
    <location>
        <begin position="426"/>
        <end position="447"/>
    </location>
</feature>
<dbReference type="PANTHER" id="PTHR23294">
    <property type="entry name" value="ET TRANSLATION PRODUCT-RELATED"/>
    <property type="match status" value="1"/>
</dbReference>
<dbReference type="InterPro" id="IPR051617">
    <property type="entry name" value="UNC-93-like_regulator"/>
</dbReference>
<dbReference type="SUPFAM" id="SSF144091">
    <property type="entry name" value="Rhomboid-like"/>
    <property type="match status" value="1"/>
</dbReference>
<accession>A0A7J6NXU0</accession>
<organism evidence="7 8">
    <name type="scientific">Perkinsus olseni</name>
    <name type="common">Perkinsus atlanticus</name>
    <dbReference type="NCBI Taxonomy" id="32597"/>
    <lineage>
        <taxon>Eukaryota</taxon>
        <taxon>Sar</taxon>
        <taxon>Alveolata</taxon>
        <taxon>Perkinsozoa</taxon>
        <taxon>Perkinsea</taxon>
        <taxon>Perkinsida</taxon>
        <taxon>Perkinsidae</taxon>
        <taxon>Perkinsus</taxon>
    </lineage>
</organism>
<feature type="transmembrane region" description="Helical" evidence="6">
    <location>
        <begin position="97"/>
        <end position="115"/>
    </location>
</feature>
<dbReference type="InterPro" id="IPR011701">
    <property type="entry name" value="MFS"/>
</dbReference>
<comment type="subcellular location">
    <subcellularLocation>
        <location evidence="1">Membrane</location>
        <topology evidence="1">Multi-pass membrane protein</topology>
    </subcellularLocation>
</comment>
<feature type="region of interest" description="Disordered" evidence="5">
    <location>
        <begin position="737"/>
        <end position="760"/>
    </location>
</feature>
<evidence type="ECO:0000256" key="4">
    <source>
        <dbReference type="ARBA" id="ARBA00023136"/>
    </source>
</evidence>
<evidence type="ECO:0000256" key="1">
    <source>
        <dbReference type="ARBA" id="ARBA00004141"/>
    </source>
</evidence>
<comment type="caution">
    <text evidence="7">The sequence shown here is derived from an EMBL/GenBank/DDBJ whole genome shotgun (WGS) entry which is preliminary data.</text>
</comment>
<name>A0A7J6NXU0_PEROL</name>
<dbReference type="PANTHER" id="PTHR23294:SF59">
    <property type="entry name" value="UNC93-LIKE PROTEIN C922.05C"/>
    <property type="match status" value="1"/>
</dbReference>
<dbReference type="Gene3D" id="1.20.1250.20">
    <property type="entry name" value="MFS general substrate transporter like domains"/>
    <property type="match status" value="1"/>
</dbReference>
<evidence type="ECO:0000256" key="2">
    <source>
        <dbReference type="ARBA" id="ARBA00022692"/>
    </source>
</evidence>
<reference evidence="7 8" key="1">
    <citation type="submission" date="2020-04" db="EMBL/GenBank/DDBJ databases">
        <title>Perkinsus olseni comparative genomics.</title>
        <authorList>
            <person name="Bogema D.R."/>
        </authorList>
    </citation>
    <scope>NUCLEOTIDE SEQUENCE [LARGE SCALE GENOMIC DNA]</scope>
    <source>
        <strain evidence="7">00978-12</strain>
    </source>
</reference>
<feature type="transmembrane region" description="Helical" evidence="6">
    <location>
        <begin position="188"/>
        <end position="214"/>
    </location>
</feature>
<dbReference type="SUPFAM" id="SSF103473">
    <property type="entry name" value="MFS general substrate transporter"/>
    <property type="match status" value="1"/>
</dbReference>
<dbReference type="Pfam" id="PF04511">
    <property type="entry name" value="DER1"/>
    <property type="match status" value="1"/>
</dbReference>
<feature type="transmembrane region" description="Helical" evidence="6">
    <location>
        <begin position="555"/>
        <end position="574"/>
    </location>
</feature>
<feature type="transmembrane region" description="Helical" evidence="6">
    <location>
        <begin position="20"/>
        <end position="42"/>
    </location>
</feature>
<feature type="transmembrane region" description="Helical" evidence="6">
    <location>
        <begin position="360"/>
        <end position="379"/>
    </location>
</feature>
<sequence length="760" mass="83584">MDNTPEGWYRGLPIVTRGIFTAMFITTCLVQMGLLNPMLVILDWRLVYEKFNIWRIFTSVLFLGKFSFNFVMQLYFFASFGSKLERSDRFSAMPGDYAYFAVVVTFLIAVLSIFLNYPSGLPLLGSSFIFAIIYYWSRIEPNAQLSFFGFVIQGISVPLRPYALHDAHGRVGGGTVQGFLDDRWSCRLIPPLCFVSDIWMDVLGLGAAHIYYFLRDVVPMEYGKDYLKTPEFMNKLMVRAGAGQPGAAANYQRTPFAALWEDLSFRRPLSYNFGHAAAEKFGCSEMCCNPSVIYSGFCQVILTGVITFCSVGFFNALQGLGGAGNADPSANNAANASLYLTFAITGYLGGAFFNLLGPRVLMSVGCMTFAFYALAAYLAGQDDALQWLFILSGVVLGVGAGWLWTAQGALMLAYAPQDRKGLYISVFWIIFNLGGVIGGLLAFALNFDSSEDEPTSANAASYFSFVGIMLFGAIVAFLGLVSPEKVVREDGLPVTVQPCLSPAKEFLGALSVSVDKNMLLLSLLFFSSNYFYTYIFNAFNGVLFTVRTRGLNSAIFWLSQIVGAWLLGLVLDASRLKVRSRSRNGFWCTTIATTLSFLLGGYVQYFYQGGYRRDDDNRDLIDVTNGDYWLPCLTIIGYGIMATCVQVYSYWLLGILGSGDATLAARYSGFYKGMQSLGATLGWVLDLEAFGISYRAQFLVCWILISVALVPTFFVSGAAPASWLQLDDTTGVGLRRRSGSVCDTPTTASDDMTQSQSSVS</sequence>
<dbReference type="Pfam" id="PF07690">
    <property type="entry name" value="MFS_1"/>
    <property type="match status" value="1"/>
</dbReference>
<evidence type="ECO:0000256" key="6">
    <source>
        <dbReference type="SAM" id="Phobius"/>
    </source>
</evidence>
<evidence type="ECO:0000256" key="5">
    <source>
        <dbReference type="SAM" id="MobiDB-lite"/>
    </source>
</evidence>
<feature type="transmembrane region" description="Helical" evidence="6">
    <location>
        <begin position="586"/>
        <end position="608"/>
    </location>
</feature>
<dbReference type="EMBL" id="JABANP010000144">
    <property type="protein sequence ID" value="KAF4688689.1"/>
    <property type="molecule type" value="Genomic_DNA"/>
</dbReference>
<feature type="transmembrane region" description="Helical" evidence="6">
    <location>
        <begin position="385"/>
        <end position="405"/>
    </location>
</feature>
<evidence type="ECO:0000313" key="8">
    <source>
        <dbReference type="Proteomes" id="UP000541610"/>
    </source>
</evidence>
<feature type="transmembrane region" description="Helical" evidence="6">
    <location>
        <begin position="518"/>
        <end position="535"/>
    </location>
</feature>
<dbReference type="InterPro" id="IPR036259">
    <property type="entry name" value="MFS_trans_sf"/>
</dbReference>
<keyword evidence="4 6" id="KW-0472">Membrane</keyword>
<feature type="transmembrane region" description="Helical" evidence="6">
    <location>
        <begin position="459"/>
        <end position="481"/>
    </location>
</feature>
<keyword evidence="3 6" id="KW-1133">Transmembrane helix</keyword>
<dbReference type="AlphaFoldDB" id="A0A7J6NXU0"/>
<feature type="compositionally biased region" description="Polar residues" evidence="5">
    <location>
        <begin position="741"/>
        <end position="760"/>
    </location>
</feature>
<gene>
    <name evidence="7" type="primary">MFSD11_1</name>
    <name evidence="7" type="ORF">FOZ60_002495</name>
</gene>
<evidence type="ECO:0000256" key="3">
    <source>
        <dbReference type="ARBA" id="ARBA00022989"/>
    </source>
</evidence>
<protein>
    <submittedName>
        <fullName evidence="7">DUF895 domain membrane protein</fullName>
    </submittedName>
</protein>
<dbReference type="GO" id="GO:0016020">
    <property type="term" value="C:membrane"/>
    <property type="evidence" value="ECO:0007669"/>
    <property type="project" value="UniProtKB-SubCell"/>
</dbReference>
<feature type="transmembrane region" description="Helical" evidence="6">
    <location>
        <begin position="698"/>
        <end position="719"/>
    </location>
</feature>
<feature type="transmembrane region" description="Helical" evidence="6">
    <location>
        <begin position="292"/>
        <end position="316"/>
    </location>
</feature>
<proteinExistence type="predicted"/>
<dbReference type="Proteomes" id="UP000541610">
    <property type="component" value="Unassembled WGS sequence"/>
</dbReference>
<dbReference type="OrthoDB" id="440934at2759"/>
<dbReference type="GO" id="GO:0022857">
    <property type="term" value="F:transmembrane transporter activity"/>
    <property type="evidence" value="ECO:0007669"/>
    <property type="project" value="InterPro"/>
</dbReference>
<feature type="transmembrane region" description="Helical" evidence="6">
    <location>
        <begin position="120"/>
        <end position="137"/>
    </location>
</feature>
<feature type="transmembrane region" description="Helical" evidence="6">
    <location>
        <begin position="54"/>
        <end position="77"/>
    </location>
</feature>
<dbReference type="InterPro" id="IPR035952">
    <property type="entry name" value="Rhomboid-like_sf"/>
</dbReference>
<feature type="transmembrane region" description="Helical" evidence="6">
    <location>
        <begin position="336"/>
        <end position="353"/>
    </location>
</feature>
<dbReference type="InterPro" id="IPR007599">
    <property type="entry name" value="DER1"/>
</dbReference>
<keyword evidence="2 6" id="KW-0812">Transmembrane</keyword>
<evidence type="ECO:0000313" key="7">
    <source>
        <dbReference type="EMBL" id="KAF4688689.1"/>
    </source>
</evidence>